<organism evidence="1">
    <name type="scientific">marine metagenome</name>
    <dbReference type="NCBI Taxonomy" id="408172"/>
    <lineage>
        <taxon>unclassified sequences</taxon>
        <taxon>metagenomes</taxon>
        <taxon>ecological metagenomes</taxon>
    </lineage>
</organism>
<dbReference type="EMBL" id="UINC01000412">
    <property type="protein sequence ID" value="SUZ54872.1"/>
    <property type="molecule type" value="Genomic_DNA"/>
</dbReference>
<dbReference type="SUPFAM" id="SSF63825">
    <property type="entry name" value="YWTD domain"/>
    <property type="match status" value="1"/>
</dbReference>
<accession>A0A381NJS2</accession>
<name>A0A381NJS2_9ZZZZ</name>
<gene>
    <name evidence="1" type="ORF">METZ01_LOCUS7726</name>
</gene>
<dbReference type="AlphaFoldDB" id="A0A381NJS2"/>
<evidence type="ECO:0000313" key="1">
    <source>
        <dbReference type="EMBL" id="SUZ54872.1"/>
    </source>
</evidence>
<proteinExistence type="predicted"/>
<sequence>MVKLVTSSVVRGAQQGQSHGGVYLIDLENQMVEQTIDWNTSGIDWQGRGWDRGLRGIAFDGEQVFIAASDELFAYTLDFELIDSWRNPYLKHCHEITVFERSLFLTSTGFDSILGFNLDKHCFNWGMNIQSRGAQFKPVSFNPLAGDGPLMLNKMHINNVFCNRHGMYISGLRTGGMLHFNGSAINMAVELPTGTHNAQPFRDGVLFNDSEDDVLRYTGRGEGEEDRAMAVPKYDPKELTHRTAEDNKLARPGFARGLCRVSGTVVAGGASPSTVTLYDLAENTTLASVQLSKDVRNAIHGLEVWPFG</sequence>
<protein>
    <submittedName>
        <fullName evidence="1">Uncharacterized protein</fullName>
    </submittedName>
</protein>
<reference evidence="1" key="1">
    <citation type="submission" date="2018-05" db="EMBL/GenBank/DDBJ databases">
        <authorList>
            <person name="Lanie J.A."/>
            <person name="Ng W.-L."/>
            <person name="Kazmierczak K.M."/>
            <person name="Andrzejewski T.M."/>
            <person name="Davidsen T.M."/>
            <person name="Wayne K.J."/>
            <person name="Tettelin H."/>
            <person name="Glass J.I."/>
            <person name="Rusch D."/>
            <person name="Podicherti R."/>
            <person name="Tsui H.-C.T."/>
            <person name="Winkler M.E."/>
        </authorList>
    </citation>
    <scope>NUCLEOTIDE SEQUENCE</scope>
</reference>